<dbReference type="PANTHER" id="PTHR11635">
    <property type="entry name" value="CAMP-DEPENDENT PROTEIN KINASE REGULATORY CHAIN"/>
    <property type="match status" value="1"/>
</dbReference>
<dbReference type="Pfam" id="PF13458">
    <property type="entry name" value="Peripla_BP_6"/>
    <property type="match status" value="1"/>
</dbReference>
<gene>
    <name evidence="5" type="ORF">WMW72_12530</name>
</gene>
<keyword evidence="6" id="KW-1185">Reference proteome</keyword>
<dbReference type="InterPro" id="IPR028081">
    <property type="entry name" value="Leu-bd"/>
</dbReference>
<dbReference type="Pfam" id="PF00027">
    <property type="entry name" value="cNMP_binding"/>
    <property type="match status" value="1"/>
</dbReference>
<protein>
    <submittedName>
        <fullName evidence="5">Cyclic nucleotide-binding domain-containing protein</fullName>
    </submittedName>
</protein>
<comment type="caution">
    <text evidence="5">The sequence shown here is derived from an EMBL/GenBank/DDBJ whole genome shotgun (WGS) entry which is preliminary data.</text>
</comment>
<dbReference type="Proteomes" id="UP001469365">
    <property type="component" value="Unassembled WGS sequence"/>
</dbReference>
<dbReference type="InterPro" id="IPR028082">
    <property type="entry name" value="Peripla_BP_I"/>
</dbReference>
<name>A0ABU9DIQ1_9BACL</name>
<sequence>MNKLTFLEIPLFEGLDRVHKAALLQEFTQLSFRRGDLLFEEGEFGDSLYIIMQGSARIYLKDSGSGETTLAILGEKEYFGEMALLTGDPRSASAKADSDLVVLQMLKESFDRILYEHNALAVQFAGILAKRLARVNRQSGAGSLTRDEQEKTQLVLPGAASSAGAAAAEEEGEGEAGQRVEASAEADQRWLDGWLLKKGAGNPTVLYKALPICLAILIAVPLGYVVTTYKADRTVSVPAVMTGGPLGPERGLEVPFVVELPRDAVSAASIRQGVELAMTELQQSSVSRHPLTLKPEYRGSGEDMRSGRTVPVWTLAAASDSDSNSAKRSGLPTILLEGAAAASAPSVALAPSTEGYAQAVTDLLLRHGFGKVVIYYEDSAPGKQFAAALEKWAEQQGLLVVDRLASIPSRSGLTAAWSRWRLLGTEAVVVYDASGSVTPEISAGLASLGARYPLLVGPSIPGTDVLTAYKGEVYGYSDFDKNSSRMQTKAFIERYRLATGTEPSRLAAAAYDAMRLIALSADRAGAAEPAGMYEALKGIGRWEGALRSYDFSSGSTARDDALVQFFSLTPKSVQAGEMKR</sequence>
<dbReference type="Gene3D" id="2.60.120.10">
    <property type="entry name" value="Jelly Rolls"/>
    <property type="match status" value="1"/>
</dbReference>
<dbReference type="InterPro" id="IPR018488">
    <property type="entry name" value="cNMP-bd_CS"/>
</dbReference>
<dbReference type="CDD" id="cd00038">
    <property type="entry name" value="CAP_ED"/>
    <property type="match status" value="1"/>
</dbReference>
<comment type="similarity">
    <text evidence="1">Belongs to the leucine-binding protein family.</text>
</comment>
<dbReference type="InterPro" id="IPR018490">
    <property type="entry name" value="cNMP-bd_dom_sf"/>
</dbReference>
<evidence type="ECO:0000313" key="6">
    <source>
        <dbReference type="Proteomes" id="UP001469365"/>
    </source>
</evidence>
<dbReference type="SUPFAM" id="SSF51206">
    <property type="entry name" value="cAMP-binding domain-like"/>
    <property type="match status" value="1"/>
</dbReference>
<reference evidence="5 6" key="1">
    <citation type="submission" date="2024-04" db="EMBL/GenBank/DDBJ databases">
        <title>draft genome sequnece of Paenibacillus filicis.</title>
        <authorList>
            <person name="Kim D.-U."/>
        </authorList>
    </citation>
    <scope>NUCLEOTIDE SEQUENCE [LARGE SCALE GENOMIC DNA]</scope>
    <source>
        <strain evidence="5 6">KACC14197</strain>
    </source>
</reference>
<dbReference type="SMART" id="SM00100">
    <property type="entry name" value="cNMP"/>
    <property type="match status" value="1"/>
</dbReference>
<dbReference type="PROSITE" id="PS50042">
    <property type="entry name" value="CNMP_BINDING_3"/>
    <property type="match status" value="1"/>
</dbReference>
<evidence type="ECO:0000259" key="4">
    <source>
        <dbReference type="PROSITE" id="PS50042"/>
    </source>
</evidence>
<dbReference type="PANTHER" id="PTHR11635:SF152">
    <property type="entry name" value="CAMP-DEPENDENT PROTEIN KINASE TYPE I REGULATORY SUBUNIT-RELATED"/>
    <property type="match status" value="1"/>
</dbReference>
<evidence type="ECO:0000256" key="3">
    <source>
        <dbReference type="ARBA" id="ARBA00023159"/>
    </source>
</evidence>
<evidence type="ECO:0000313" key="5">
    <source>
        <dbReference type="EMBL" id="MEK8128732.1"/>
    </source>
</evidence>
<dbReference type="PROSITE" id="PS00889">
    <property type="entry name" value="CNMP_BINDING_2"/>
    <property type="match status" value="1"/>
</dbReference>
<organism evidence="5 6">
    <name type="scientific">Paenibacillus filicis</name>
    <dbReference type="NCBI Taxonomy" id="669464"/>
    <lineage>
        <taxon>Bacteria</taxon>
        <taxon>Bacillati</taxon>
        <taxon>Bacillota</taxon>
        <taxon>Bacilli</taxon>
        <taxon>Bacillales</taxon>
        <taxon>Paenibacillaceae</taxon>
        <taxon>Paenibacillus</taxon>
    </lineage>
</organism>
<dbReference type="EMBL" id="JBBPCC010000007">
    <property type="protein sequence ID" value="MEK8128732.1"/>
    <property type="molecule type" value="Genomic_DNA"/>
</dbReference>
<dbReference type="SUPFAM" id="SSF53822">
    <property type="entry name" value="Periplasmic binding protein-like I"/>
    <property type="match status" value="1"/>
</dbReference>
<dbReference type="InterPro" id="IPR000595">
    <property type="entry name" value="cNMP-bd_dom"/>
</dbReference>
<dbReference type="RefSeq" id="WP_341415822.1">
    <property type="nucleotide sequence ID" value="NZ_JBBPCC010000007.1"/>
</dbReference>
<proteinExistence type="inferred from homology"/>
<evidence type="ECO:0000256" key="2">
    <source>
        <dbReference type="ARBA" id="ARBA00022729"/>
    </source>
</evidence>
<evidence type="ECO:0000256" key="1">
    <source>
        <dbReference type="ARBA" id="ARBA00010062"/>
    </source>
</evidence>
<dbReference type="Gene3D" id="3.40.50.2300">
    <property type="match status" value="2"/>
</dbReference>
<keyword evidence="3" id="KW-0010">Activator</keyword>
<dbReference type="PRINTS" id="PR00103">
    <property type="entry name" value="CAMPKINASE"/>
</dbReference>
<feature type="domain" description="Cyclic nucleotide-binding" evidence="4">
    <location>
        <begin position="11"/>
        <end position="114"/>
    </location>
</feature>
<accession>A0ABU9DIQ1</accession>
<dbReference type="InterPro" id="IPR014710">
    <property type="entry name" value="RmlC-like_jellyroll"/>
</dbReference>
<keyword evidence="2" id="KW-0732">Signal</keyword>
<dbReference type="InterPro" id="IPR050503">
    <property type="entry name" value="cAMP-dep_PK_reg_su-like"/>
</dbReference>